<dbReference type="Gene3D" id="1.10.260.40">
    <property type="entry name" value="lambda repressor-like DNA-binding domains"/>
    <property type="match status" value="1"/>
</dbReference>
<dbReference type="GO" id="GO:0003677">
    <property type="term" value="F:DNA binding"/>
    <property type="evidence" value="ECO:0007669"/>
    <property type="project" value="UniProtKB-KW"/>
</dbReference>
<feature type="domain" description="HTH cro/C1-type" evidence="4">
    <location>
        <begin position="12"/>
        <end position="66"/>
    </location>
</feature>
<keyword evidence="1" id="KW-0805">Transcription regulation</keyword>
<evidence type="ECO:0000313" key="6">
    <source>
        <dbReference type="Proteomes" id="UP000050326"/>
    </source>
</evidence>
<organism evidence="5 6">
    <name type="scientific">Oxobacter pfennigii</name>
    <dbReference type="NCBI Taxonomy" id="36849"/>
    <lineage>
        <taxon>Bacteria</taxon>
        <taxon>Bacillati</taxon>
        <taxon>Bacillota</taxon>
        <taxon>Clostridia</taxon>
        <taxon>Eubacteriales</taxon>
        <taxon>Clostridiaceae</taxon>
        <taxon>Oxobacter</taxon>
    </lineage>
</organism>
<dbReference type="CDD" id="cd02209">
    <property type="entry name" value="cupin_XRE_C"/>
    <property type="match status" value="1"/>
</dbReference>
<reference evidence="5 6" key="1">
    <citation type="submission" date="2015-09" db="EMBL/GenBank/DDBJ databases">
        <title>Genome sequence of Oxobacter pfennigii DSM 3222.</title>
        <authorList>
            <person name="Poehlein A."/>
            <person name="Bengelsdorf F.R."/>
            <person name="Schiel-Bengelsdorf B."/>
            <person name="Duerre P."/>
            <person name="Daniel R."/>
        </authorList>
    </citation>
    <scope>NUCLEOTIDE SEQUENCE [LARGE SCALE GENOMIC DNA]</scope>
    <source>
        <strain evidence="5 6">DSM 3222</strain>
    </source>
</reference>
<dbReference type="InterPro" id="IPR010982">
    <property type="entry name" value="Lambda_DNA-bd_dom_sf"/>
</dbReference>
<protein>
    <submittedName>
        <fullName evidence="5">Transcriptional regulator ClgR</fullName>
    </submittedName>
</protein>
<dbReference type="PROSITE" id="PS50943">
    <property type="entry name" value="HTH_CROC1"/>
    <property type="match status" value="1"/>
</dbReference>
<accession>A0A0N8NTB4</accession>
<evidence type="ECO:0000259" key="4">
    <source>
        <dbReference type="PROSITE" id="PS50943"/>
    </source>
</evidence>
<dbReference type="InterPro" id="IPR014710">
    <property type="entry name" value="RmlC-like_jellyroll"/>
</dbReference>
<dbReference type="RefSeq" id="WP_054875539.1">
    <property type="nucleotide sequence ID" value="NZ_LKET01000032.1"/>
</dbReference>
<dbReference type="InterPro" id="IPR013096">
    <property type="entry name" value="Cupin_2"/>
</dbReference>
<dbReference type="SUPFAM" id="SSF51182">
    <property type="entry name" value="RmlC-like cupins"/>
    <property type="match status" value="1"/>
</dbReference>
<dbReference type="SUPFAM" id="SSF47413">
    <property type="entry name" value="lambda repressor-like DNA-binding domains"/>
    <property type="match status" value="1"/>
</dbReference>
<keyword evidence="3" id="KW-0804">Transcription</keyword>
<dbReference type="GO" id="GO:0003700">
    <property type="term" value="F:DNA-binding transcription factor activity"/>
    <property type="evidence" value="ECO:0007669"/>
    <property type="project" value="TreeGrafter"/>
</dbReference>
<dbReference type="CDD" id="cd00093">
    <property type="entry name" value="HTH_XRE"/>
    <property type="match status" value="1"/>
</dbReference>
<comment type="caution">
    <text evidence="5">The sequence shown here is derived from an EMBL/GenBank/DDBJ whole genome shotgun (WGS) entry which is preliminary data.</text>
</comment>
<dbReference type="PANTHER" id="PTHR46797:SF23">
    <property type="entry name" value="HTH-TYPE TRANSCRIPTIONAL REGULATOR SUTR"/>
    <property type="match status" value="1"/>
</dbReference>
<dbReference type="InterPro" id="IPR011051">
    <property type="entry name" value="RmlC_Cupin_sf"/>
</dbReference>
<keyword evidence="6" id="KW-1185">Reference proteome</keyword>
<gene>
    <name evidence="5" type="primary">clgR</name>
    <name evidence="5" type="ORF">OXPF_25300</name>
</gene>
<evidence type="ECO:0000256" key="1">
    <source>
        <dbReference type="ARBA" id="ARBA00023015"/>
    </source>
</evidence>
<name>A0A0N8NTB4_9CLOT</name>
<keyword evidence="2" id="KW-0238">DNA-binding</keyword>
<evidence type="ECO:0000313" key="5">
    <source>
        <dbReference type="EMBL" id="KPU44360.1"/>
    </source>
</evidence>
<dbReference type="Pfam" id="PF07883">
    <property type="entry name" value="Cupin_2"/>
    <property type="match status" value="1"/>
</dbReference>
<evidence type="ECO:0000256" key="2">
    <source>
        <dbReference type="ARBA" id="ARBA00023125"/>
    </source>
</evidence>
<dbReference type="InterPro" id="IPR001387">
    <property type="entry name" value="Cro/C1-type_HTH"/>
</dbReference>
<dbReference type="Gene3D" id="2.60.120.10">
    <property type="entry name" value="Jelly Rolls"/>
    <property type="match status" value="1"/>
</dbReference>
<proteinExistence type="predicted"/>
<dbReference type="EMBL" id="LKET01000032">
    <property type="protein sequence ID" value="KPU44360.1"/>
    <property type="molecule type" value="Genomic_DNA"/>
</dbReference>
<dbReference type="OrthoDB" id="9781521at2"/>
<dbReference type="Pfam" id="PF01381">
    <property type="entry name" value="HTH_3"/>
    <property type="match status" value="1"/>
</dbReference>
<dbReference type="PANTHER" id="PTHR46797">
    <property type="entry name" value="HTH-TYPE TRANSCRIPTIONAL REGULATOR"/>
    <property type="match status" value="1"/>
</dbReference>
<dbReference type="Proteomes" id="UP000050326">
    <property type="component" value="Unassembled WGS sequence"/>
</dbReference>
<dbReference type="AlphaFoldDB" id="A0A0N8NTB4"/>
<sequence length="184" mass="20576">MDNLIILIGNNLSKIRKERGLSLDQVSSLTRVSKGMLSQIEKGQKTPSVTILWKIASGLKVSISELMKNNQSHIEIISLDKSELLIEDGGRYRSGSFLPFDADTKFEVLKMELEPGCVHRSNPHTKGVKEYVLVSTGCLEMEIEDAVYKVCSGEAIVFQGDIYHTYKNSGNELVNTFILIYYPS</sequence>
<dbReference type="GO" id="GO:0005829">
    <property type="term" value="C:cytosol"/>
    <property type="evidence" value="ECO:0007669"/>
    <property type="project" value="TreeGrafter"/>
</dbReference>
<dbReference type="STRING" id="36849.OXPF_25300"/>
<dbReference type="SMART" id="SM00530">
    <property type="entry name" value="HTH_XRE"/>
    <property type="match status" value="1"/>
</dbReference>
<evidence type="ECO:0000256" key="3">
    <source>
        <dbReference type="ARBA" id="ARBA00023163"/>
    </source>
</evidence>
<dbReference type="InterPro" id="IPR050807">
    <property type="entry name" value="TransReg_Diox_bact_type"/>
</dbReference>